<dbReference type="EMBL" id="PGFJ01000002">
    <property type="protein sequence ID" value="PJJ80044.1"/>
    <property type="molecule type" value="Genomic_DNA"/>
</dbReference>
<dbReference type="PANTHER" id="PTHR43283">
    <property type="entry name" value="BETA-LACTAMASE-RELATED"/>
    <property type="match status" value="1"/>
</dbReference>
<dbReference type="RefSeq" id="WP_100342343.1">
    <property type="nucleotide sequence ID" value="NZ_PGFJ01000002.1"/>
</dbReference>
<dbReference type="Proteomes" id="UP000242687">
    <property type="component" value="Unassembled WGS sequence"/>
</dbReference>
<evidence type="ECO:0000313" key="4">
    <source>
        <dbReference type="Proteomes" id="UP000242687"/>
    </source>
</evidence>
<sequence length="359" mass="39070">MRRSIIVAVVPFILLLLCGSINPQPQAGSGYDFSAVDKYIEQNMGAYNNHVAVLIMQNNKVIYRKEVNMTIKTNYGIASASKWLSAAVIAALIDEKKIALDDTVGKFLPLYSKYGKGNITIRQLFSHTAGFAGDEGAVQPLRQKFEYRPGLTLAQAADSIAIKTPLANKPGSVFNYGSTSMQIAGRIAEVVTGKNWQAIFDEKIGRPCQMQAVYKQLSTKNPLLAGGVTTSAADYINFLNMLANGGVFEGKQVLSETTVKLMMTDQTRGALIKGTPFPANPYATPPVRSVRYGLGNWLDVLNADGSVAESSSPGLFGTHPWQNPKQHLAGIIFTQTLPKRSQPVSLKIRQMVREIVEKG</sequence>
<proteinExistence type="predicted"/>
<feature type="chain" id="PRO_5014172023" evidence="1">
    <location>
        <begin position="24"/>
        <end position="359"/>
    </location>
</feature>
<dbReference type="Gene3D" id="3.40.710.10">
    <property type="entry name" value="DD-peptidase/beta-lactamase superfamily"/>
    <property type="match status" value="1"/>
</dbReference>
<dbReference type="InterPro" id="IPR001466">
    <property type="entry name" value="Beta-lactam-related"/>
</dbReference>
<dbReference type="PANTHER" id="PTHR43283:SF3">
    <property type="entry name" value="BETA-LACTAMASE FAMILY PROTEIN (AFU_ORTHOLOGUE AFUA_5G07500)"/>
    <property type="match status" value="1"/>
</dbReference>
<protein>
    <submittedName>
        <fullName evidence="3">CubicO group peptidase (Beta-lactamase class C family)</fullName>
    </submittedName>
</protein>
<accession>A0A2H9VNX4</accession>
<feature type="domain" description="Beta-lactamase-related" evidence="2">
    <location>
        <begin position="37"/>
        <end position="339"/>
    </location>
</feature>
<dbReference type="OrthoDB" id="2247630at2"/>
<dbReference type="SUPFAM" id="SSF56601">
    <property type="entry name" value="beta-lactamase/transpeptidase-like"/>
    <property type="match status" value="1"/>
</dbReference>
<keyword evidence="1" id="KW-0732">Signal</keyword>
<evidence type="ECO:0000259" key="2">
    <source>
        <dbReference type="Pfam" id="PF00144"/>
    </source>
</evidence>
<evidence type="ECO:0000256" key="1">
    <source>
        <dbReference type="SAM" id="SignalP"/>
    </source>
</evidence>
<dbReference type="InterPro" id="IPR012338">
    <property type="entry name" value="Beta-lactam/transpept-like"/>
</dbReference>
<evidence type="ECO:0000313" key="3">
    <source>
        <dbReference type="EMBL" id="PJJ80044.1"/>
    </source>
</evidence>
<organism evidence="3 4">
    <name type="scientific">Mucilaginibacter auburnensis</name>
    <dbReference type="NCBI Taxonomy" id="1457233"/>
    <lineage>
        <taxon>Bacteria</taxon>
        <taxon>Pseudomonadati</taxon>
        <taxon>Bacteroidota</taxon>
        <taxon>Sphingobacteriia</taxon>
        <taxon>Sphingobacteriales</taxon>
        <taxon>Sphingobacteriaceae</taxon>
        <taxon>Mucilaginibacter</taxon>
    </lineage>
</organism>
<dbReference type="AlphaFoldDB" id="A0A2H9VNX4"/>
<comment type="caution">
    <text evidence="3">The sequence shown here is derived from an EMBL/GenBank/DDBJ whole genome shotgun (WGS) entry which is preliminary data.</text>
</comment>
<dbReference type="Pfam" id="PF00144">
    <property type="entry name" value="Beta-lactamase"/>
    <property type="match status" value="1"/>
</dbReference>
<gene>
    <name evidence="3" type="ORF">CLV57_3188</name>
</gene>
<name>A0A2H9VNX4_9SPHI</name>
<dbReference type="InterPro" id="IPR050789">
    <property type="entry name" value="Diverse_Enzym_Activities"/>
</dbReference>
<keyword evidence="4" id="KW-1185">Reference proteome</keyword>
<feature type="signal peptide" evidence="1">
    <location>
        <begin position="1"/>
        <end position="23"/>
    </location>
</feature>
<reference evidence="3 4" key="1">
    <citation type="submission" date="2017-11" db="EMBL/GenBank/DDBJ databases">
        <title>Genomic Encyclopedia of Archaeal and Bacterial Type Strains, Phase II (KMG-II): From Individual Species to Whole Genera.</title>
        <authorList>
            <person name="Goeker M."/>
        </authorList>
    </citation>
    <scope>NUCLEOTIDE SEQUENCE [LARGE SCALE GENOMIC DNA]</scope>
    <source>
        <strain evidence="3 4">DSM 28175</strain>
    </source>
</reference>